<dbReference type="PANTHER" id="PTHR43790">
    <property type="entry name" value="CARBOHYDRATE TRANSPORT ATP-BINDING PROTEIN MG119-RELATED"/>
    <property type="match status" value="1"/>
</dbReference>
<dbReference type="Gene3D" id="3.40.50.300">
    <property type="entry name" value="P-loop containing nucleotide triphosphate hydrolases"/>
    <property type="match status" value="2"/>
</dbReference>
<evidence type="ECO:0000259" key="3">
    <source>
        <dbReference type="PROSITE" id="PS50893"/>
    </source>
</evidence>
<dbReference type="InterPro" id="IPR017871">
    <property type="entry name" value="ABC_transporter-like_CS"/>
</dbReference>
<dbReference type="InterPro" id="IPR027417">
    <property type="entry name" value="P-loop_NTPase"/>
</dbReference>
<accession>A0AAE0WC79</accession>
<dbReference type="EMBL" id="JAEAOA010000469">
    <property type="protein sequence ID" value="KAK3608879.1"/>
    <property type="molecule type" value="Genomic_DNA"/>
</dbReference>
<keyword evidence="2" id="KW-0067">ATP-binding</keyword>
<dbReference type="SUPFAM" id="SSF52540">
    <property type="entry name" value="P-loop containing nucleoside triphosphate hydrolases"/>
    <property type="match status" value="2"/>
</dbReference>
<protein>
    <recommendedName>
        <fullName evidence="3">ABC transporter domain-containing protein</fullName>
    </recommendedName>
</protein>
<reference evidence="4" key="2">
    <citation type="journal article" date="2021" name="Genome Biol. Evol.">
        <title>Developing a high-quality reference genome for a parasitic bivalve with doubly uniparental inheritance (Bivalvia: Unionida).</title>
        <authorList>
            <person name="Smith C.H."/>
        </authorList>
    </citation>
    <scope>NUCLEOTIDE SEQUENCE</scope>
    <source>
        <strain evidence="4">CHS0354</strain>
        <tissue evidence="4">Mantle</tissue>
    </source>
</reference>
<comment type="caution">
    <text evidence="4">The sequence shown here is derived from an EMBL/GenBank/DDBJ whole genome shotgun (WGS) entry which is preliminary data.</text>
</comment>
<keyword evidence="5" id="KW-1185">Reference proteome</keyword>
<evidence type="ECO:0000313" key="4">
    <source>
        <dbReference type="EMBL" id="KAK3608879.1"/>
    </source>
</evidence>
<keyword evidence="1" id="KW-0547">Nucleotide-binding</keyword>
<dbReference type="InterPro" id="IPR003439">
    <property type="entry name" value="ABC_transporter-like_ATP-bd"/>
</dbReference>
<reference evidence="4" key="3">
    <citation type="submission" date="2023-05" db="EMBL/GenBank/DDBJ databases">
        <authorList>
            <person name="Smith C.H."/>
        </authorList>
    </citation>
    <scope>NUCLEOTIDE SEQUENCE</scope>
    <source>
        <strain evidence="4">CHS0354</strain>
        <tissue evidence="4">Mantle</tissue>
    </source>
</reference>
<proteinExistence type="predicted"/>
<dbReference type="PROSITE" id="PS00211">
    <property type="entry name" value="ABC_TRANSPORTER_1"/>
    <property type="match status" value="1"/>
</dbReference>
<organism evidence="4 5">
    <name type="scientific">Potamilus streckersoni</name>
    <dbReference type="NCBI Taxonomy" id="2493646"/>
    <lineage>
        <taxon>Eukaryota</taxon>
        <taxon>Metazoa</taxon>
        <taxon>Spiralia</taxon>
        <taxon>Lophotrochozoa</taxon>
        <taxon>Mollusca</taxon>
        <taxon>Bivalvia</taxon>
        <taxon>Autobranchia</taxon>
        <taxon>Heteroconchia</taxon>
        <taxon>Palaeoheterodonta</taxon>
        <taxon>Unionida</taxon>
        <taxon>Unionoidea</taxon>
        <taxon>Unionidae</taxon>
        <taxon>Ambleminae</taxon>
        <taxon>Lampsilini</taxon>
        <taxon>Potamilus</taxon>
    </lineage>
</organism>
<sequence length="374" mass="42007">MPYWGENGAGKSTLMKIIYGICTSGQRENPDKRAGSEYFRSVCRPEDGIGMVFQHFSLFETLTAAENISLTTENTGDRDAIRQRIRELSDRYGLDIHPDKPIISLSVGERQRVEIIRCLMQNPTLLIMDEPTSVLTRRNAPICLKRSVYLPKRGRAILYISHKLEEIRSLCGRATVLRGGKHIGECDPRSESTKSMAEMMIGKKIDHVHKEQNVWAEGRAGNDADRKYPAQHSSREEYCFTGTDEYEKAEKTANAVIKHYDVRTPGNSAEAGSLSGGNLQKFIVGREVEQNPKLLVISAPTWGVDAGAEVFIRQTLADKAKQGMAIILFSQDLDEVMELSDRVAVMFSGRLSPAYPAKNSRRNKSDCSWRRTFD</sequence>
<dbReference type="GO" id="GO:0005524">
    <property type="term" value="F:ATP binding"/>
    <property type="evidence" value="ECO:0007669"/>
    <property type="project" value="UniProtKB-KW"/>
</dbReference>
<evidence type="ECO:0000256" key="2">
    <source>
        <dbReference type="ARBA" id="ARBA00022840"/>
    </source>
</evidence>
<dbReference type="Proteomes" id="UP001195483">
    <property type="component" value="Unassembled WGS sequence"/>
</dbReference>
<name>A0AAE0WC79_9BIVA</name>
<dbReference type="Pfam" id="PF00005">
    <property type="entry name" value="ABC_tran"/>
    <property type="match status" value="1"/>
</dbReference>
<dbReference type="InterPro" id="IPR050107">
    <property type="entry name" value="ABC_carbohydrate_import_ATPase"/>
</dbReference>
<dbReference type="PROSITE" id="PS50893">
    <property type="entry name" value="ABC_TRANSPORTER_2"/>
    <property type="match status" value="1"/>
</dbReference>
<evidence type="ECO:0000313" key="5">
    <source>
        <dbReference type="Proteomes" id="UP001195483"/>
    </source>
</evidence>
<gene>
    <name evidence="4" type="ORF">CHS0354_006920</name>
</gene>
<evidence type="ECO:0000256" key="1">
    <source>
        <dbReference type="ARBA" id="ARBA00022741"/>
    </source>
</evidence>
<dbReference type="GO" id="GO:0016887">
    <property type="term" value="F:ATP hydrolysis activity"/>
    <property type="evidence" value="ECO:0007669"/>
    <property type="project" value="InterPro"/>
</dbReference>
<reference evidence="4" key="1">
    <citation type="journal article" date="2021" name="Genome Biol. Evol.">
        <title>A High-Quality Reference Genome for a Parasitic Bivalve with Doubly Uniparental Inheritance (Bivalvia: Unionida).</title>
        <authorList>
            <person name="Smith C.H."/>
        </authorList>
    </citation>
    <scope>NUCLEOTIDE SEQUENCE</scope>
    <source>
        <strain evidence="4">CHS0354</strain>
    </source>
</reference>
<feature type="domain" description="ABC transporter" evidence="3">
    <location>
        <begin position="1"/>
        <end position="204"/>
    </location>
</feature>
<dbReference type="PANTHER" id="PTHR43790:SF4">
    <property type="entry name" value="GUANOSINE IMPORT ATP-BINDING PROTEIN NUPO"/>
    <property type="match status" value="1"/>
</dbReference>
<dbReference type="AlphaFoldDB" id="A0AAE0WC79"/>